<keyword evidence="1" id="KW-0472">Membrane</keyword>
<organism evidence="2 5">
    <name type="scientific">Pseudoduganella plicata</name>
    <dbReference type="NCBI Taxonomy" id="321984"/>
    <lineage>
        <taxon>Bacteria</taxon>
        <taxon>Pseudomonadati</taxon>
        <taxon>Pseudomonadota</taxon>
        <taxon>Betaproteobacteria</taxon>
        <taxon>Burkholderiales</taxon>
        <taxon>Oxalobacteraceae</taxon>
        <taxon>Telluria group</taxon>
        <taxon>Pseudoduganella</taxon>
    </lineage>
</organism>
<accession>A0A4P7BJI3</accession>
<protein>
    <recommendedName>
        <fullName evidence="6">Integral membrane protein</fullName>
    </recommendedName>
</protein>
<evidence type="ECO:0000313" key="5">
    <source>
        <dbReference type="Proteomes" id="UP000619512"/>
    </source>
</evidence>
<name>A0A4P7BJI3_9BURK</name>
<evidence type="ECO:0000313" key="4">
    <source>
        <dbReference type="Proteomes" id="UP000294359"/>
    </source>
</evidence>
<evidence type="ECO:0000313" key="3">
    <source>
        <dbReference type="EMBL" id="QBQ38600.1"/>
    </source>
</evidence>
<reference evidence="2" key="1">
    <citation type="journal article" date="2014" name="Int. J. Syst. Evol. Microbiol.">
        <title>Complete genome sequence of Corynebacterium casei LMG S-19264T (=DSM 44701T), isolated from a smear-ripened cheese.</title>
        <authorList>
            <consortium name="US DOE Joint Genome Institute (JGI-PGF)"/>
            <person name="Walter F."/>
            <person name="Albersmeier A."/>
            <person name="Kalinowski J."/>
            <person name="Ruckert C."/>
        </authorList>
    </citation>
    <scope>NUCLEOTIDE SEQUENCE</scope>
    <source>
        <strain evidence="2">KCTC 12344</strain>
    </source>
</reference>
<keyword evidence="1" id="KW-1133">Transmembrane helix</keyword>
<reference evidence="2" key="3">
    <citation type="submission" date="2022-12" db="EMBL/GenBank/DDBJ databases">
        <authorList>
            <person name="Sun Q."/>
            <person name="Kim S."/>
        </authorList>
    </citation>
    <scope>NUCLEOTIDE SEQUENCE</scope>
    <source>
        <strain evidence="2">KCTC 12344</strain>
    </source>
</reference>
<keyword evidence="4" id="KW-1185">Reference proteome</keyword>
<evidence type="ECO:0008006" key="6">
    <source>
        <dbReference type="Google" id="ProtNLM"/>
    </source>
</evidence>
<dbReference type="Proteomes" id="UP000294359">
    <property type="component" value="Chromosome"/>
</dbReference>
<dbReference type="EMBL" id="CP038026">
    <property type="protein sequence ID" value="QBQ38600.1"/>
    <property type="molecule type" value="Genomic_DNA"/>
</dbReference>
<feature type="transmembrane region" description="Helical" evidence="1">
    <location>
        <begin position="12"/>
        <end position="31"/>
    </location>
</feature>
<reference evidence="3 4" key="2">
    <citation type="submission" date="2019-03" db="EMBL/GenBank/DDBJ databases">
        <title>Draft Genome Sequences of Six Type Strains of the Genus Massilia.</title>
        <authorList>
            <person name="Miess H."/>
            <person name="Frediansyhah A."/>
            <person name="Gross H."/>
        </authorList>
    </citation>
    <scope>NUCLEOTIDE SEQUENCE [LARGE SCALE GENOMIC DNA]</scope>
    <source>
        <strain evidence="3 4">DSM 17505</strain>
    </source>
</reference>
<feature type="transmembrane region" description="Helical" evidence="1">
    <location>
        <begin position="76"/>
        <end position="97"/>
    </location>
</feature>
<gene>
    <name evidence="3" type="ORF">E1742_22300</name>
    <name evidence="2" type="ORF">GCM10007388_15580</name>
</gene>
<dbReference type="RefSeq" id="WP_134387299.1">
    <property type="nucleotide sequence ID" value="NZ_BMWW01000002.1"/>
</dbReference>
<feature type="transmembrane region" description="Helical" evidence="1">
    <location>
        <begin position="103"/>
        <end position="122"/>
    </location>
</feature>
<dbReference type="EMBL" id="BMWW01000002">
    <property type="protein sequence ID" value="GGY83439.1"/>
    <property type="molecule type" value="Genomic_DNA"/>
</dbReference>
<proteinExistence type="predicted"/>
<dbReference type="Proteomes" id="UP000619512">
    <property type="component" value="Unassembled WGS sequence"/>
</dbReference>
<evidence type="ECO:0000313" key="2">
    <source>
        <dbReference type="EMBL" id="GGY83439.1"/>
    </source>
</evidence>
<feature type="transmembrane region" description="Helical" evidence="1">
    <location>
        <begin position="43"/>
        <end position="64"/>
    </location>
</feature>
<evidence type="ECO:0000256" key="1">
    <source>
        <dbReference type="SAM" id="Phobius"/>
    </source>
</evidence>
<keyword evidence="1" id="KW-0812">Transmembrane</keyword>
<dbReference type="AlphaFoldDB" id="A0A4P7BJI3"/>
<sequence>MHTVAPSSLLKRALLLDAAGSGAIAVLQLMLPGPLHAALGLPPALLTGTGLFLLVYALALAVLARSGALWPALVRFVIAGNLGWVALSLLLPLTGAVTVTLPGALYIAAQAAAVLLFAGLEWRGLTRSLPDRVTRRGAMPAGRVL</sequence>